<organism evidence="9 10">
    <name type="scientific">Roseburia yibonii</name>
    <dbReference type="NCBI Taxonomy" id="2763063"/>
    <lineage>
        <taxon>Bacteria</taxon>
        <taxon>Bacillati</taxon>
        <taxon>Bacillota</taxon>
        <taxon>Clostridia</taxon>
        <taxon>Lachnospirales</taxon>
        <taxon>Lachnospiraceae</taxon>
        <taxon>Roseburia</taxon>
    </lineage>
</organism>
<comment type="similarity">
    <text evidence="1 4">Belongs to the glycosyl hydrolase 31 family.</text>
</comment>
<dbReference type="Gene3D" id="2.60.40.1760">
    <property type="entry name" value="glycosyl hydrolase (family 31)"/>
    <property type="match status" value="1"/>
</dbReference>
<evidence type="ECO:0000313" key="9">
    <source>
        <dbReference type="EMBL" id="MBC5753518.1"/>
    </source>
</evidence>
<dbReference type="SUPFAM" id="SSF51011">
    <property type="entry name" value="Glycosyl hydrolase domain"/>
    <property type="match status" value="1"/>
</dbReference>
<dbReference type="InterPro" id="IPR011013">
    <property type="entry name" value="Gal_mutarotase_sf_dom"/>
</dbReference>
<evidence type="ECO:0000259" key="6">
    <source>
        <dbReference type="Pfam" id="PF13802"/>
    </source>
</evidence>
<comment type="caution">
    <text evidence="9">The sequence shown here is derived from an EMBL/GenBank/DDBJ whole genome shotgun (WGS) entry which is preliminary data.</text>
</comment>
<accession>A0ABR7I993</accession>
<dbReference type="Gene3D" id="2.60.40.1180">
    <property type="entry name" value="Golgi alpha-mannosidase II"/>
    <property type="match status" value="2"/>
</dbReference>
<dbReference type="Gene3D" id="3.20.20.80">
    <property type="entry name" value="Glycosidases"/>
    <property type="match status" value="2"/>
</dbReference>
<feature type="domain" description="Glycoside hydrolase family 31 N-terminal" evidence="6">
    <location>
        <begin position="26"/>
        <end position="210"/>
    </location>
</feature>
<dbReference type="Proteomes" id="UP000621540">
    <property type="component" value="Unassembled WGS sequence"/>
</dbReference>
<evidence type="ECO:0000256" key="1">
    <source>
        <dbReference type="ARBA" id="ARBA00007806"/>
    </source>
</evidence>
<gene>
    <name evidence="9" type="ORF">H8Z76_05655</name>
</gene>
<dbReference type="Pfam" id="PF01055">
    <property type="entry name" value="Glyco_hydro_31_2nd"/>
    <property type="match status" value="1"/>
</dbReference>
<dbReference type="SUPFAM" id="SSF74650">
    <property type="entry name" value="Galactose mutarotase-like"/>
    <property type="match status" value="1"/>
</dbReference>
<keyword evidence="3 4" id="KW-0326">Glycosidase</keyword>
<evidence type="ECO:0000259" key="8">
    <source>
        <dbReference type="Pfam" id="PF21365"/>
    </source>
</evidence>
<evidence type="ECO:0000256" key="3">
    <source>
        <dbReference type="ARBA" id="ARBA00023295"/>
    </source>
</evidence>
<feature type="domain" description="DUF5110" evidence="7">
    <location>
        <begin position="687"/>
        <end position="746"/>
    </location>
</feature>
<dbReference type="PROSITE" id="PS00129">
    <property type="entry name" value="GLYCOSYL_HYDROL_F31_1"/>
    <property type="match status" value="1"/>
</dbReference>
<dbReference type="PANTHER" id="PTHR22762:SF166">
    <property type="entry name" value="ALPHA-GLUCOSIDASE"/>
    <property type="match status" value="1"/>
</dbReference>
<feature type="domain" description="Glycosyl hydrolase family 31 C-terminal" evidence="8">
    <location>
        <begin position="584"/>
        <end position="670"/>
    </location>
</feature>
<dbReference type="EMBL" id="JACOQH010000003">
    <property type="protein sequence ID" value="MBC5753518.1"/>
    <property type="molecule type" value="Genomic_DNA"/>
</dbReference>
<name>A0ABR7I993_9FIRM</name>
<dbReference type="InterPro" id="IPR025887">
    <property type="entry name" value="Glyco_hydro_31_N_dom"/>
</dbReference>
<dbReference type="CDD" id="cd14752">
    <property type="entry name" value="GH31_N"/>
    <property type="match status" value="1"/>
</dbReference>
<proteinExistence type="inferred from homology"/>
<dbReference type="InterPro" id="IPR017853">
    <property type="entry name" value="GH"/>
</dbReference>
<evidence type="ECO:0000256" key="2">
    <source>
        <dbReference type="ARBA" id="ARBA00022801"/>
    </source>
</evidence>
<feature type="domain" description="Glycoside hydrolase family 31 TIM barrel" evidence="5">
    <location>
        <begin position="253"/>
        <end position="576"/>
    </location>
</feature>
<dbReference type="Pfam" id="PF17137">
    <property type="entry name" value="DUF5110"/>
    <property type="match status" value="1"/>
</dbReference>
<evidence type="ECO:0000259" key="5">
    <source>
        <dbReference type="Pfam" id="PF01055"/>
    </source>
</evidence>
<evidence type="ECO:0000256" key="4">
    <source>
        <dbReference type="RuleBase" id="RU361185"/>
    </source>
</evidence>
<protein>
    <submittedName>
        <fullName evidence="9">Glycoside hydrolase family 31 protein</fullName>
    </submittedName>
</protein>
<dbReference type="GO" id="GO:0016787">
    <property type="term" value="F:hydrolase activity"/>
    <property type="evidence" value="ECO:0007669"/>
    <property type="project" value="UniProtKB-KW"/>
</dbReference>
<dbReference type="InterPro" id="IPR030458">
    <property type="entry name" value="Glyco_hydro_31_AS"/>
</dbReference>
<dbReference type="SUPFAM" id="SSF51445">
    <property type="entry name" value="(Trans)glycosidases"/>
    <property type="match status" value="1"/>
</dbReference>
<dbReference type="CDD" id="cd06604">
    <property type="entry name" value="GH31_glucosidase_II_MalA"/>
    <property type="match status" value="1"/>
</dbReference>
<dbReference type="InterPro" id="IPR048395">
    <property type="entry name" value="Glyco_hydro_31_C"/>
</dbReference>
<dbReference type="InterPro" id="IPR000322">
    <property type="entry name" value="Glyco_hydro_31_TIM"/>
</dbReference>
<sequence length="765" mass="87877">MFGKITDYTLEGQKLVIRFEEREGVIEAVTDEIINVFSGFETKEHRSKAIEGEKRKKVKALVSRDDAGIVFTTAKLEVHIADGFKVDIYDADGNLLCADYRGKREYTKQVSEEFLKLIRAEGHDVVDGDGLDYKIQIVKKMQGDEKFYGLGDKPGFLDKRHYDYEMWNSDLPQAHTDAFKALYKSVPFFITLRDTCVYGLFFDNTFKSFFNMAKESENYCFFGANAGNLDYYFIGGDTMRGVIENYTYLTGRTPLPQLWTLGYHQSRWGYETKEEILDIAKKYREYGIPCDTIHFDIDYMDGYRVFTWDEKNFGKPGEVIGQIAEMGFKTVTIIDPGVKLDPGYAKYDEGIAGDYFAKTPEGEVYVNAVWPGDAVYPDFGKPAVRAWWADNQKYLVDLGVRGVWNDMNEPASFNGELPQDVVFTDEDREITHAEMHNIYGHLMSKATYEGLKKWDQKRPFVITRACYAGSQKYTTFWTGDNQSLWAHLQMAIPQLCNMGLSGLAFVGTDVGGFGADTTGELLARWVQVGCFSPLFRNHCAKGNINQEPWLFGDEVREIYKKYVELRYRLLPYLYDLFREEEQTGMPVMRPLVLHYEKDPETFTKNDEFLFGERILVAPVTEQGAHKKMVYLPEGEWYDYDTREKISGGKYFLKEAPLSVCPIYVKAGTVLPNYEPMHYIGEKELDTLVLDVYPGDGSYVNYQDNGEDFAYRDGAYNLYRFTQSGGKLTIELIHDGYEKKYRQFVIRSGGREQTVSFTGEALKVKL</sequence>
<evidence type="ECO:0000313" key="10">
    <source>
        <dbReference type="Proteomes" id="UP000621540"/>
    </source>
</evidence>
<keyword evidence="2 4" id="KW-0378">Hydrolase</keyword>
<dbReference type="InterPro" id="IPR013780">
    <property type="entry name" value="Glyco_hydro_b"/>
</dbReference>
<evidence type="ECO:0000259" key="7">
    <source>
        <dbReference type="Pfam" id="PF17137"/>
    </source>
</evidence>
<dbReference type="RefSeq" id="WP_186981911.1">
    <property type="nucleotide sequence ID" value="NZ_JACOQH010000003.1"/>
</dbReference>
<keyword evidence="10" id="KW-1185">Reference proteome</keyword>
<dbReference type="PANTHER" id="PTHR22762">
    <property type="entry name" value="ALPHA-GLUCOSIDASE"/>
    <property type="match status" value="1"/>
</dbReference>
<reference evidence="9 10" key="1">
    <citation type="submission" date="2020-08" db="EMBL/GenBank/DDBJ databases">
        <title>Genome public.</title>
        <authorList>
            <person name="Liu C."/>
            <person name="Sun Q."/>
        </authorList>
    </citation>
    <scope>NUCLEOTIDE SEQUENCE [LARGE SCALE GENOMIC DNA]</scope>
    <source>
        <strain evidence="9 10">BX0805</strain>
    </source>
</reference>
<dbReference type="Pfam" id="PF13802">
    <property type="entry name" value="Gal_mutarotas_2"/>
    <property type="match status" value="1"/>
</dbReference>
<dbReference type="Pfam" id="PF21365">
    <property type="entry name" value="Glyco_hydro_31_3rd"/>
    <property type="match status" value="1"/>
</dbReference>
<dbReference type="InterPro" id="IPR033403">
    <property type="entry name" value="DUF5110"/>
</dbReference>